<sequence length="178" mass="17959">MRTNRKTIAAGAGAAGLLGLGLYLAVPAAANSAPSPSPSATSAAPKAHPGHGKRLAPLRRVRGVHGEATVRTKNGFRLADWQRGKITGISGSSLTVRSADGATWTWTTNGDTRVRKDGGKSSVSALSNGAQVFVLGERSGNTRTAKLVRAPTTRAPPGGRAAPPGAAGPRGGSAPRGR</sequence>
<feature type="compositionally biased region" description="Low complexity" evidence="1">
    <location>
        <begin position="149"/>
        <end position="178"/>
    </location>
</feature>
<dbReference type="RefSeq" id="WP_151597417.1">
    <property type="nucleotide sequence ID" value="NZ_WBMS02000032.1"/>
</dbReference>
<dbReference type="Pfam" id="PF18914">
    <property type="entry name" value="DUF5666"/>
    <property type="match status" value="1"/>
</dbReference>
<feature type="compositionally biased region" description="Low complexity" evidence="1">
    <location>
        <begin position="31"/>
        <end position="47"/>
    </location>
</feature>
<protein>
    <recommendedName>
        <fullName evidence="3">DUF5666 domain-containing protein</fullName>
    </recommendedName>
</protein>
<evidence type="ECO:0000259" key="3">
    <source>
        <dbReference type="Pfam" id="PF18914"/>
    </source>
</evidence>
<keyword evidence="5" id="KW-1185">Reference proteome</keyword>
<evidence type="ECO:0000313" key="5">
    <source>
        <dbReference type="Proteomes" id="UP000462055"/>
    </source>
</evidence>
<feature type="region of interest" description="Disordered" evidence="1">
    <location>
        <begin position="31"/>
        <end position="54"/>
    </location>
</feature>
<keyword evidence="2" id="KW-0732">Signal</keyword>
<evidence type="ECO:0000256" key="2">
    <source>
        <dbReference type="SAM" id="SignalP"/>
    </source>
</evidence>
<name>A0A6I4MQ14_9ACTN</name>
<proteinExistence type="predicted"/>
<feature type="signal peptide" evidence="2">
    <location>
        <begin position="1"/>
        <end position="32"/>
    </location>
</feature>
<dbReference type="Proteomes" id="UP000462055">
    <property type="component" value="Unassembled WGS sequence"/>
</dbReference>
<accession>A0A6I4MQ14</accession>
<feature type="chain" id="PRO_5038929320" description="DUF5666 domain-containing protein" evidence="2">
    <location>
        <begin position="33"/>
        <end position="178"/>
    </location>
</feature>
<reference evidence="4" key="1">
    <citation type="submission" date="2019-12" db="EMBL/GenBank/DDBJ databases">
        <title>Actinomadura physcomitrii sp. nov., a novel actinomycete isolated from moss [Physcomitrium sphaericum (Ludw) Fuernr].</title>
        <authorList>
            <person name="Zhuang X."/>
        </authorList>
    </citation>
    <scope>NUCLEOTIDE SEQUENCE [LARGE SCALE GENOMIC DNA]</scope>
    <source>
        <strain evidence="4">LD22</strain>
    </source>
</reference>
<dbReference type="InterPro" id="IPR043724">
    <property type="entry name" value="DUF5666"/>
</dbReference>
<dbReference type="EMBL" id="WBMS02000032">
    <property type="protein sequence ID" value="MWA04909.1"/>
    <property type="molecule type" value="Genomic_DNA"/>
</dbReference>
<evidence type="ECO:0000313" key="4">
    <source>
        <dbReference type="EMBL" id="MWA04909.1"/>
    </source>
</evidence>
<organism evidence="4 5">
    <name type="scientific">Actinomadura physcomitrii</name>
    <dbReference type="NCBI Taxonomy" id="2650748"/>
    <lineage>
        <taxon>Bacteria</taxon>
        <taxon>Bacillati</taxon>
        <taxon>Actinomycetota</taxon>
        <taxon>Actinomycetes</taxon>
        <taxon>Streptosporangiales</taxon>
        <taxon>Thermomonosporaceae</taxon>
        <taxon>Actinomadura</taxon>
    </lineage>
</organism>
<feature type="region of interest" description="Disordered" evidence="1">
    <location>
        <begin position="143"/>
        <end position="178"/>
    </location>
</feature>
<dbReference type="AlphaFoldDB" id="A0A6I4MQ14"/>
<feature type="domain" description="DUF5666" evidence="3">
    <location>
        <begin position="83"/>
        <end position="147"/>
    </location>
</feature>
<gene>
    <name evidence="4" type="ORF">F8568_031995</name>
</gene>
<comment type="caution">
    <text evidence="4">The sequence shown here is derived from an EMBL/GenBank/DDBJ whole genome shotgun (WGS) entry which is preliminary data.</text>
</comment>
<evidence type="ECO:0000256" key="1">
    <source>
        <dbReference type="SAM" id="MobiDB-lite"/>
    </source>
</evidence>